<evidence type="ECO:0000259" key="5">
    <source>
        <dbReference type="SMART" id="SM00829"/>
    </source>
</evidence>
<evidence type="ECO:0000256" key="1">
    <source>
        <dbReference type="ARBA" id="ARBA00001947"/>
    </source>
</evidence>
<dbReference type="PANTHER" id="PTHR43401:SF2">
    <property type="entry name" value="L-THREONINE 3-DEHYDROGENASE"/>
    <property type="match status" value="1"/>
</dbReference>
<evidence type="ECO:0000313" key="6">
    <source>
        <dbReference type="EMBL" id="MCH6472388.1"/>
    </source>
</evidence>
<reference evidence="6 7" key="1">
    <citation type="submission" date="2022-03" db="EMBL/GenBank/DDBJ databases">
        <title>Sinomonas sp. isolated from a soil.</title>
        <authorList>
            <person name="Han J."/>
            <person name="Kim D.-U."/>
        </authorList>
    </citation>
    <scope>NUCLEOTIDE SEQUENCE [LARGE SCALE GENOMIC DNA]</scope>
    <source>
        <strain evidence="6 7">5-5</strain>
    </source>
</reference>
<dbReference type="SUPFAM" id="SSF51735">
    <property type="entry name" value="NAD(P)-binding Rossmann-fold domains"/>
    <property type="match status" value="1"/>
</dbReference>
<keyword evidence="2" id="KW-0479">Metal-binding</keyword>
<dbReference type="SUPFAM" id="SSF50129">
    <property type="entry name" value="GroES-like"/>
    <property type="match status" value="1"/>
</dbReference>
<comment type="caution">
    <text evidence="6">The sequence shown here is derived from an EMBL/GenBank/DDBJ whole genome shotgun (WGS) entry which is preliminary data.</text>
</comment>
<organism evidence="6 7">
    <name type="scientific">Sinomonas terrae</name>
    <dbReference type="NCBI Taxonomy" id="2908838"/>
    <lineage>
        <taxon>Bacteria</taxon>
        <taxon>Bacillati</taxon>
        <taxon>Actinomycetota</taxon>
        <taxon>Actinomycetes</taxon>
        <taxon>Micrococcales</taxon>
        <taxon>Micrococcaceae</taxon>
        <taxon>Sinomonas</taxon>
    </lineage>
</organism>
<dbReference type="InterPro" id="IPR013154">
    <property type="entry name" value="ADH-like_N"/>
</dbReference>
<dbReference type="RefSeq" id="WP_241056556.1">
    <property type="nucleotide sequence ID" value="NZ_JAKZBV010000002.1"/>
</dbReference>
<evidence type="ECO:0000256" key="4">
    <source>
        <dbReference type="ARBA" id="ARBA00023002"/>
    </source>
</evidence>
<dbReference type="EMBL" id="JAKZBV010000002">
    <property type="protein sequence ID" value="MCH6472388.1"/>
    <property type="molecule type" value="Genomic_DNA"/>
</dbReference>
<keyword evidence="3" id="KW-0862">Zinc</keyword>
<dbReference type="InterPro" id="IPR036291">
    <property type="entry name" value="NAD(P)-bd_dom_sf"/>
</dbReference>
<dbReference type="InterPro" id="IPR013149">
    <property type="entry name" value="ADH-like_C"/>
</dbReference>
<name>A0ABS9U6R3_9MICC</name>
<dbReference type="Pfam" id="PF08240">
    <property type="entry name" value="ADH_N"/>
    <property type="match status" value="1"/>
</dbReference>
<dbReference type="SMART" id="SM00829">
    <property type="entry name" value="PKS_ER"/>
    <property type="match status" value="1"/>
</dbReference>
<evidence type="ECO:0000256" key="3">
    <source>
        <dbReference type="ARBA" id="ARBA00022833"/>
    </source>
</evidence>
<dbReference type="InterPro" id="IPR050129">
    <property type="entry name" value="Zn_alcohol_dh"/>
</dbReference>
<evidence type="ECO:0000256" key="2">
    <source>
        <dbReference type="ARBA" id="ARBA00022723"/>
    </source>
</evidence>
<dbReference type="PANTHER" id="PTHR43401">
    <property type="entry name" value="L-THREONINE 3-DEHYDROGENASE"/>
    <property type="match status" value="1"/>
</dbReference>
<accession>A0ABS9U6R3</accession>
<gene>
    <name evidence="6" type="ORF">L0M17_20885</name>
</gene>
<protein>
    <submittedName>
        <fullName evidence="6">Zinc-binding dehydrogenase</fullName>
    </submittedName>
</protein>
<dbReference type="InterPro" id="IPR020843">
    <property type="entry name" value="ER"/>
</dbReference>
<sequence length="342" mass="36378">MKAAAITAPGRVEVLDQPQPASSRDLVVVKILISPMCTEFKHRHGGPVQDALGHEAAGIVVDAGHSGRVNVGDRVAVMPHYGCGTCPLCTAGDYMYCPNQRDVLAETNQPYGTATYAEYVLKPDWLLAPIPDDIPLRHGALACCGLGPSFNAMQRMGVNALDTLLVSGCGPVGLGAIVQGAVRGARVLAIETHPYRAELAHKLGAERVFDPRDPDMVEQIREATGGRGVDAAIETSGAPGASRTLALATRSRGQVSFVSWGNDLDLPPLVPLGLDIHGCWHWNHLSMAPLMWETVRKAGSLLDTMVTHTMDLDDVAAAMDIQDTGACGKIFLLPHGQTKETE</sequence>
<proteinExistence type="predicted"/>
<evidence type="ECO:0000313" key="7">
    <source>
        <dbReference type="Proteomes" id="UP001202922"/>
    </source>
</evidence>
<feature type="domain" description="Enoyl reductase (ER)" evidence="5">
    <location>
        <begin position="10"/>
        <end position="332"/>
    </location>
</feature>
<keyword evidence="4" id="KW-0560">Oxidoreductase</keyword>
<dbReference type="InterPro" id="IPR011032">
    <property type="entry name" value="GroES-like_sf"/>
</dbReference>
<comment type="cofactor">
    <cofactor evidence="1">
        <name>Zn(2+)</name>
        <dbReference type="ChEBI" id="CHEBI:29105"/>
    </cofactor>
</comment>
<dbReference type="Proteomes" id="UP001202922">
    <property type="component" value="Unassembled WGS sequence"/>
</dbReference>
<dbReference type="Pfam" id="PF00107">
    <property type="entry name" value="ADH_zinc_N"/>
    <property type="match status" value="1"/>
</dbReference>
<dbReference type="Gene3D" id="3.90.180.10">
    <property type="entry name" value="Medium-chain alcohol dehydrogenases, catalytic domain"/>
    <property type="match status" value="1"/>
</dbReference>
<keyword evidence="7" id="KW-1185">Reference proteome</keyword>